<accession>A0ABR9PV25</accession>
<evidence type="ECO:0000313" key="4">
    <source>
        <dbReference type="Proteomes" id="UP001516472"/>
    </source>
</evidence>
<evidence type="ECO:0000313" key="3">
    <source>
        <dbReference type="EMBL" id="MBE4751765.1"/>
    </source>
</evidence>
<feature type="transmembrane region" description="Helical" evidence="2">
    <location>
        <begin position="36"/>
        <end position="54"/>
    </location>
</feature>
<evidence type="ECO:0000256" key="1">
    <source>
        <dbReference type="SAM" id="MobiDB-lite"/>
    </source>
</evidence>
<proteinExistence type="predicted"/>
<reference evidence="3 4" key="1">
    <citation type="submission" date="2020-02" db="EMBL/GenBank/DDBJ databases">
        <authorList>
            <person name="Babadi Z.K."/>
            <person name="Risdian C."/>
            <person name="Ebrahimipour G.H."/>
            <person name="Wink J."/>
        </authorList>
    </citation>
    <scope>NUCLEOTIDE SEQUENCE [LARGE SCALE GENOMIC DNA]</scope>
    <source>
        <strain evidence="3 4">ZKHCc1 1396</strain>
    </source>
</reference>
<keyword evidence="4" id="KW-1185">Reference proteome</keyword>
<gene>
    <name evidence="3" type="ORF">G4177_26700</name>
</gene>
<sequence>MRAGRRGWTAHTHAPRGFTVAPGRCKLFLVSRRSQLFLLLVVSVLLHAALFAALSRIPPPERRAVATRPIEWEVVPPAERPVPPPPAQPPEPTNPAPSRRAERPRPSPPPPLAQGPTQRAEPPTSPEEAPAGSAERPSGADAPVVSPPLARDVPRAPPDLMPPGLMGGGLLKGPPSTGRTLRNDPGEAPDPKALVEREAAEVRQRVDGWARDAAATARASGGAVHPYFATLQKGFAKQLVGPPPLDMKRLASRKKREQVDAIQRFGKTGSPMAPESRDLRLETRNRMQAAVEAGRAANMYMVDVTAPVLALAAIVEVRQARDGKLLDLKVLEGSGDPKFDVWAVSQLKEALAVADPPREGARGAGLHEDGMSSRWRLEEYLGNPRVQIHLIGVY</sequence>
<feature type="compositionally biased region" description="Pro residues" evidence="1">
    <location>
        <begin position="78"/>
        <end position="95"/>
    </location>
</feature>
<feature type="compositionally biased region" description="Basic and acidic residues" evidence="1">
    <location>
        <begin position="181"/>
        <end position="192"/>
    </location>
</feature>
<keyword evidence="2" id="KW-1133">Transmembrane helix</keyword>
<keyword evidence="2" id="KW-0812">Transmembrane</keyword>
<comment type="caution">
    <text evidence="3">The sequence shown here is derived from an EMBL/GenBank/DDBJ whole genome shotgun (WGS) entry which is preliminary data.</text>
</comment>
<feature type="compositionally biased region" description="Low complexity" evidence="1">
    <location>
        <begin position="120"/>
        <end position="137"/>
    </location>
</feature>
<name>A0ABR9PV25_9BACT</name>
<keyword evidence="2" id="KW-0472">Membrane</keyword>
<feature type="region of interest" description="Disordered" evidence="1">
    <location>
        <begin position="76"/>
        <end position="192"/>
    </location>
</feature>
<dbReference type="Proteomes" id="UP001516472">
    <property type="component" value="Unassembled WGS sequence"/>
</dbReference>
<dbReference type="EMBL" id="JAAIYO010000009">
    <property type="protein sequence ID" value="MBE4751765.1"/>
    <property type="molecule type" value="Genomic_DNA"/>
</dbReference>
<evidence type="ECO:0000256" key="2">
    <source>
        <dbReference type="SAM" id="Phobius"/>
    </source>
</evidence>
<organism evidence="3 4">
    <name type="scientific">Corallococcus soli</name>
    <dbReference type="NCBI Taxonomy" id="2710757"/>
    <lineage>
        <taxon>Bacteria</taxon>
        <taxon>Pseudomonadati</taxon>
        <taxon>Myxococcota</taxon>
        <taxon>Myxococcia</taxon>
        <taxon>Myxococcales</taxon>
        <taxon>Cystobacterineae</taxon>
        <taxon>Myxococcaceae</taxon>
        <taxon>Corallococcus</taxon>
    </lineage>
</organism>
<protein>
    <submittedName>
        <fullName evidence="3">TonB C-terminal domain-containing protein</fullName>
    </submittedName>
</protein>